<accession>A0A0B1ZRI1</accession>
<keyword evidence="3" id="KW-1185">Reference proteome</keyword>
<dbReference type="STRING" id="1348853.LK12_02205"/>
<evidence type="ECO:0000256" key="1">
    <source>
        <dbReference type="SAM" id="MobiDB-lite"/>
    </source>
</evidence>
<dbReference type="EMBL" id="JTDI01000001">
    <property type="protein sequence ID" value="KHK93171.1"/>
    <property type="molecule type" value="Genomic_DNA"/>
</dbReference>
<evidence type="ECO:0000313" key="3">
    <source>
        <dbReference type="Proteomes" id="UP000031057"/>
    </source>
</evidence>
<sequence>MKVNQSNPEAPDVRQVSSKARPTVRGLSHSALRSLGVWCSIMTADSAAPGEDKLADVLFELFASGPSGPVQDGMVTNRDRV</sequence>
<protein>
    <submittedName>
        <fullName evidence="2">Uncharacterized protein</fullName>
    </submittedName>
</protein>
<comment type="caution">
    <text evidence="2">The sequence shown here is derived from an EMBL/GenBank/DDBJ whole genome shotgun (WGS) entry which is preliminary data.</text>
</comment>
<dbReference type="AlphaFoldDB" id="A0A0B1ZRI1"/>
<evidence type="ECO:0000313" key="2">
    <source>
        <dbReference type="EMBL" id="KHK93171.1"/>
    </source>
</evidence>
<organism evidence="2 3">
    <name type="scientific">Novosphingobium malaysiense</name>
    <dbReference type="NCBI Taxonomy" id="1348853"/>
    <lineage>
        <taxon>Bacteria</taxon>
        <taxon>Pseudomonadati</taxon>
        <taxon>Pseudomonadota</taxon>
        <taxon>Alphaproteobacteria</taxon>
        <taxon>Sphingomonadales</taxon>
        <taxon>Sphingomonadaceae</taxon>
        <taxon>Novosphingobium</taxon>
    </lineage>
</organism>
<name>A0A0B1ZRI1_9SPHN</name>
<reference evidence="2 3" key="1">
    <citation type="submission" date="2014-10" db="EMBL/GenBank/DDBJ databases">
        <title>Genome sequence of Novosphingobium malaysiense MUSC 273(T).</title>
        <authorList>
            <person name="Lee L.-H."/>
        </authorList>
    </citation>
    <scope>NUCLEOTIDE SEQUENCE [LARGE SCALE GENOMIC DNA]</scope>
    <source>
        <strain evidence="2 3">MUSC 273</strain>
    </source>
</reference>
<dbReference type="Proteomes" id="UP000031057">
    <property type="component" value="Unassembled WGS sequence"/>
</dbReference>
<gene>
    <name evidence="2" type="ORF">LK12_02205</name>
</gene>
<feature type="region of interest" description="Disordered" evidence="1">
    <location>
        <begin position="1"/>
        <end position="25"/>
    </location>
</feature>
<proteinExistence type="predicted"/>